<feature type="domain" description="MyTH4" evidence="9">
    <location>
        <begin position="1127"/>
        <end position="1281"/>
    </location>
</feature>
<keyword evidence="2 6" id="KW-0067">ATP-binding</keyword>
<dbReference type="InterPro" id="IPR025640">
    <property type="entry name" value="GYF_2"/>
</dbReference>
<dbReference type="CDD" id="cd00201">
    <property type="entry name" value="WW"/>
    <property type="match status" value="1"/>
</dbReference>
<dbReference type="PANTHER" id="PTHR13140:SF706">
    <property type="entry name" value="DILUTE CLASS UNCONVENTIONAL MYOSIN, ISOFORM C"/>
    <property type="match status" value="1"/>
</dbReference>
<protein>
    <recommendedName>
        <fullName evidence="13">Myosin-1</fullName>
    </recommendedName>
</protein>
<dbReference type="Pfam" id="PF00063">
    <property type="entry name" value="Myosin_head"/>
    <property type="match status" value="1"/>
</dbReference>
<dbReference type="InterPro" id="IPR036961">
    <property type="entry name" value="Kinesin_motor_dom_sf"/>
</dbReference>
<dbReference type="Pfam" id="PF14237">
    <property type="entry name" value="GYF_2"/>
    <property type="match status" value="2"/>
</dbReference>
<feature type="region of interest" description="Disordered" evidence="7">
    <location>
        <begin position="56"/>
        <end position="90"/>
    </location>
</feature>
<evidence type="ECO:0000256" key="2">
    <source>
        <dbReference type="ARBA" id="ARBA00022840"/>
    </source>
</evidence>
<dbReference type="Pfam" id="PF00397">
    <property type="entry name" value="WW"/>
    <property type="match status" value="1"/>
</dbReference>
<reference evidence="11 12" key="1">
    <citation type="journal article" date="2024" name="Science">
        <title>Giant polyketide synthase enzymes in the biosynthesis of giant marine polyether toxins.</title>
        <authorList>
            <person name="Fallon T.R."/>
            <person name="Shende V.V."/>
            <person name="Wierzbicki I.H."/>
            <person name="Pendleton A.L."/>
            <person name="Watervoot N.F."/>
            <person name="Auber R.P."/>
            <person name="Gonzalez D.J."/>
            <person name="Wisecaver J.H."/>
            <person name="Moore B.S."/>
        </authorList>
    </citation>
    <scope>NUCLEOTIDE SEQUENCE [LARGE SCALE GENOMIC DNA]</scope>
    <source>
        <strain evidence="11 12">12B1</strain>
    </source>
</reference>
<dbReference type="PROSITE" id="PS50020">
    <property type="entry name" value="WW_DOMAIN_2"/>
    <property type="match status" value="1"/>
</dbReference>
<dbReference type="InterPro" id="IPR036020">
    <property type="entry name" value="WW_dom_sf"/>
</dbReference>
<dbReference type="GO" id="GO:0005524">
    <property type="term" value="F:ATP binding"/>
    <property type="evidence" value="ECO:0007669"/>
    <property type="project" value="UniProtKB-UniRule"/>
</dbReference>
<dbReference type="EMBL" id="JBGBPQ010000018">
    <property type="protein sequence ID" value="KAL1507307.1"/>
    <property type="molecule type" value="Genomic_DNA"/>
</dbReference>
<keyword evidence="5 6" id="KW-0009">Actin-binding</keyword>
<sequence>MVEWFYVDASGSQQGPASASELLHKQRNGSIHGDTFVWNTSLPEWTPLKKVRELQAPPAPAAAQAPPAPAAARAPRSVAAPRPAAAGGGWKVRMTVDGGKYYHNTATDEVSWDKPHELQSPEERQNDTSDCVWLPSEEEGGWVAAYVVKRTAKAVTARPVDGGATVEVAQGGKGNKPLTPLKLSHLERRNMHEDLVLLEALDPALIAYCLRYRYSRDEIYTWVGADHSVLISVNPFKRLGIYGARQLEAFAAPSPNKLQPPHTYAIANAAYKALATDRASQSILISGESGAGKTEATKQCLSFLAEANPVLEAFGNAKTLRNDNSSRFGRWMEVHFHSSGMHEGSIAGAFVENYLLEKSRVVAQMQKGERSYHIFYQLCCSPWAAALSLPAADSFAYLSSSGCTSVQGVDDAAEFEQAAVVLSALSGMAFSQEDIQWAFSLCAAVLHLGNIRFMPTDAGEGSAVDTRAEGQQALGLAAYYLNVDGTTLAAALVERQVVIRGELQCMRNNTKAASEAVEALAKAVYSALFDDLVRRINMAVGGERGNAIGVLDIFGFEIFKTNSFEQLCINFTNERLQQKFNQHTFTQEESLYLAEGVEFAKVPFIDNQPVLELLSSKPYGLLNLLDEEVRVPQGGDIKWVEKCAERHATSKMYGGPGVTQVNYAFLVRHYAGEVTYDCRGMVEKNADRLSRNLYQLLSEAAEERTKLLFPPKDEKALGAKASTVGEKFRSQLNKLMQRIEATHPFFIRCIKPNQAKAPNKLEMKMVIEQMTYAGVFEAVKIRKGGYPFRCTHAAFAHKYRWIARKAHGWVPINASPTSSPAEFCHAVLSSVHQDFSQVRIGKTLVLYRAEEHRVLELLKNLALGRVFQHMQASFRRKMGRTYRRLLRAAMTSLGSALAAIKACAVIGDVEVRQMEVALQQYHDTLGRFGAIFSAYVPREYEEMNTLKNGMAERLEVHAEAQQCLAASPPNLQTVAGLMARYDALAQIGATHDQAQVESAVRQLYENTVVAFDREAAEALRLVDRKSMESVLARAQQYNYNTPDLYDISEKLQLKEEDFVQMQLKTAVKMNDPTRIISREIALKKIFLEQHGASFVLSKCPALHPPAEWAAGSWFGNKRDLAEGMLTFTATPIHKSLTNFDKLALEPRQQKEHAKEAVSQFKNLLAFIGERKVSHPEDAASDWLRCGAEMPDLRLELFMQLMKQINGNPDDGSVKRVFVLLFASLMHFAPPNTIENFLAAFLRNNVQRTNARPEKVMMLLHTSMYRGAKPLATSFSVSDAMDKFSRMDVAGAFAGEDTISAASSRAAGAPPPASAAAKAPAPRPVQSNGVNGHQAPAGPSRARSGSFNNVWCKRPSGDGSTWKTGDDLKQDGVEWFYVDAGGAQQGPTSSSQLQTMWQTGAIGSRTFAWHAALPEWTPIESIPELAPAAQSKPPAKASPPPSASKPSSTPPPPTRASPSRPPPPAQPRQTAPPPAQPRQTPPPPAQPRQTPPPPAQPRQTPPPPAQPRQTPPAPSQPRQTPPPPSQPRQTPPPPRQTQTPPPPRQTPPPPSQPRQVGHHAALAPTRIQSQPAPGRAPSYQQPTAPSRAPSHPQPRANLPPPPSHSRPTQNPQAALLADTQRAVAYLKGQVANAQQMGASDAASQWQQYLQTVQTLEAQLPTGGPQIASTLKQCIDQLGLQQTSGVRSGSILHTNAL</sequence>
<dbReference type="Gene3D" id="3.40.850.10">
    <property type="entry name" value="Kinesin motor domain"/>
    <property type="match status" value="1"/>
</dbReference>
<dbReference type="Gene3D" id="1.25.40.530">
    <property type="entry name" value="MyTH4 domain"/>
    <property type="match status" value="1"/>
</dbReference>
<feature type="compositionally biased region" description="Low complexity" evidence="7">
    <location>
        <begin position="1302"/>
        <end position="1319"/>
    </location>
</feature>
<dbReference type="GO" id="GO:0016459">
    <property type="term" value="C:myosin complex"/>
    <property type="evidence" value="ECO:0007669"/>
    <property type="project" value="UniProtKB-KW"/>
</dbReference>
<dbReference type="InterPro" id="IPR038185">
    <property type="entry name" value="MyTH4_dom_sf"/>
</dbReference>
<feature type="region of interest" description="Actin-binding" evidence="6">
    <location>
        <begin position="732"/>
        <end position="754"/>
    </location>
</feature>
<dbReference type="SUPFAM" id="SSF52540">
    <property type="entry name" value="P-loop containing nucleoside triphosphate hydrolases"/>
    <property type="match status" value="1"/>
</dbReference>
<evidence type="ECO:0000256" key="5">
    <source>
        <dbReference type="ARBA" id="ARBA00023203"/>
    </source>
</evidence>
<keyword evidence="4 6" id="KW-0505">Motor protein</keyword>
<dbReference type="Gene3D" id="1.20.58.530">
    <property type="match status" value="1"/>
</dbReference>
<evidence type="ECO:0000256" key="6">
    <source>
        <dbReference type="PROSITE-ProRule" id="PRU00782"/>
    </source>
</evidence>
<evidence type="ECO:0000256" key="4">
    <source>
        <dbReference type="ARBA" id="ARBA00023175"/>
    </source>
</evidence>
<dbReference type="InterPro" id="IPR000857">
    <property type="entry name" value="MyTH4_dom"/>
</dbReference>
<evidence type="ECO:0000259" key="9">
    <source>
        <dbReference type="PROSITE" id="PS51016"/>
    </source>
</evidence>
<evidence type="ECO:0000259" key="8">
    <source>
        <dbReference type="PROSITE" id="PS50020"/>
    </source>
</evidence>
<dbReference type="Gene3D" id="1.10.10.820">
    <property type="match status" value="1"/>
</dbReference>
<feature type="compositionally biased region" description="Low complexity" evidence="7">
    <location>
        <begin position="61"/>
        <end position="85"/>
    </location>
</feature>
<feature type="domain" description="Myosin motor" evidence="10">
    <location>
        <begin position="190"/>
        <end position="860"/>
    </location>
</feature>
<dbReference type="GO" id="GO:0007015">
    <property type="term" value="P:actin filament organization"/>
    <property type="evidence" value="ECO:0007669"/>
    <property type="project" value="TreeGrafter"/>
</dbReference>
<accession>A0AB34ITK3</accession>
<proteinExistence type="inferred from homology"/>
<dbReference type="InterPro" id="IPR027417">
    <property type="entry name" value="P-loop_NTPase"/>
</dbReference>
<dbReference type="SUPFAM" id="SSF51045">
    <property type="entry name" value="WW domain"/>
    <property type="match status" value="1"/>
</dbReference>
<dbReference type="SMART" id="SM00456">
    <property type="entry name" value="WW"/>
    <property type="match status" value="1"/>
</dbReference>
<keyword evidence="1 6" id="KW-0547">Nucleotide-binding</keyword>
<evidence type="ECO:0000256" key="3">
    <source>
        <dbReference type="ARBA" id="ARBA00023123"/>
    </source>
</evidence>
<gene>
    <name evidence="11" type="ORF">AB1Y20_008153</name>
</gene>
<dbReference type="Gene3D" id="1.20.120.720">
    <property type="entry name" value="Myosin VI head, motor domain, U50 subdomain"/>
    <property type="match status" value="1"/>
</dbReference>
<dbReference type="Gene3D" id="1.20.5.4820">
    <property type="match status" value="1"/>
</dbReference>
<feature type="binding site" evidence="6">
    <location>
        <begin position="287"/>
        <end position="294"/>
    </location>
    <ligand>
        <name>ATP</name>
        <dbReference type="ChEBI" id="CHEBI:30616"/>
    </ligand>
</feature>
<evidence type="ECO:0000256" key="1">
    <source>
        <dbReference type="ARBA" id="ARBA00022741"/>
    </source>
</evidence>
<evidence type="ECO:0000313" key="11">
    <source>
        <dbReference type="EMBL" id="KAL1507307.1"/>
    </source>
</evidence>
<evidence type="ECO:0008006" key="13">
    <source>
        <dbReference type="Google" id="ProtNLM"/>
    </source>
</evidence>
<evidence type="ECO:0000313" key="12">
    <source>
        <dbReference type="Proteomes" id="UP001515480"/>
    </source>
</evidence>
<feature type="domain" description="WW" evidence="8">
    <location>
        <begin position="84"/>
        <end position="117"/>
    </location>
</feature>
<keyword evidence="12" id="KW-1185">Reference proteome</keyword>
<dbReference type="SMART" id="SM00139">
    <property type="entry name" value="MyTH4"/>
    <property type="match status" value="1"/>
</dbReference>
<dbReference type="Gene3D" id="2.20.70.10">
    <property type="match status" value="1"/>
</dbReference>
<dbReference type="GO" id="GO:0000146">
    <property type="term" value="F:microfilament motor activity"/>
    <property type="evidence" value="ECO:0007669"/>
    <property type="project" value="TreeGrafter"/>
</dbReference>
<feature type="region of interest" description="Disordered" evidence="7">
    <location>
        <begin position="1302"/>
        <end position="1365"/>
    </location>
</feature>
<evidence type="ECO:0000256" key="7">
    <source>
        <dbReference type="SAM" id="MobiDB-lite"/>
    </source>
</evidence>
<comment type="similarity">
    <text evidence="6">Belongs to the TRAFAC class myosin-kinesin ATPase superfamily. Myosin family.</text>
</comment>
<dbReference type="PROSITE" id="PS51456">
    <property type="entry name" value="MYOSIN_MOTOR"/>
    <property type="match status" value="1"/>
</dbReference>
<feature type="compositionally biased region" description="Pro residues" evidence="7">
    <location>
        <begin position="1435"/>
        <end position="1551"/>
    </location>
</feature>
<dbReference type="PANTHER" id="PTHR13140">
    <property type="entry name" value="MYOSIN"/>
    <property type="match status" value="1"/>
</dbReference>
<dbReference type="FunFam" id="1.10.10.820:FF:000001">
    <property type="entry name" value="Myosin heavy chain"/>
    <property type="match status" value="1"/>
</dbReference>
<dbReference type="InterPro" id="IPR001202">
    <property type="entry name" value="WW_dom"/>
</dbReference>
<dbReference type="Pfam" id="PF00784">
    <property type="entry name" value="MyTH4"/>
    <property type="match status" value="1"/>
</dbReference>
<dbReference type="GO" id="GO:0005737">
    <property type="term" value="C:cytoplasm"/>
    <property type="evidence" value="ECO:0007669"/>
    <property type="project" value="TreeGrafter"/>
</dbReference>
<dbReference type="GO" id="GO:0051015">
    <property type="term" value="F:actin filament binding"/>
    <property type="evidence" value="ECO:0007669"/>
    <property type="project" value="TreeGrafter"/>
</dbReference>
<dbReference type="SMART" id="SM00242">
    <property type="entry name" value="MYSc"/>
    <property type="match status" value="1"/>
</dbReference>
<dbReference type="Proteomes" id="UP001515480">
    <property type="component" value="Unassembled WGS sequence"/>
</dbReference>
<comment type="caution">
    <text evidence="11">The sequence shown here is derived from an EMBL/GenBank/DDBJ whole genome shotgun (WGS) entry which is preliminary data.</text>
</comment>
<keyword evidence="3 6" id="KW-0518">Myosin</keyword>
<feature type="region of interest" description="Disordered" evidence="7">
    <location>
        <begin position="1426"/>
        <end position="1610"/>
    </location>
</feature>
<evidence type="ECO:0000259" key="10">
    <source>
        <dbReference type="PROSITE" id="PS51456"/>
    </source>
</evidence>
<name>A0AB34ITK3_PRYPA</name>
<dbReference type="PROSITE" id="PS51016">
    <property type="entry name" value="MYTH4"/>
    <property type="match status" value="1"/>
</dbReference>
<dbReference type="PRINTS" id="PR00193">
    <property type="entry name" value="MYOSINHEAVY"/>
</dbReference>
<dbReference type="GO" id="GO:0016020">
    <property type="term" value="C:membrane"/>
    <property type="evidence" value="ECO:0007669"/>
    <property type="project" value="TreeGrafter"/>
</dbReference>
<dbReference type="InterPro" id="IPR001609">
    <property type="entry name" value="Myosin_head_motor_dom-like"/>
</dbReference>
<organism evidence="11 12">
    <name type="scientific">Prymnesium parvum</name>
    <name type="common">Toxic golden alga</name>
    <dbReference type="NCBI Taxonomy" id="97485"/>
    <lineage>
        <taxon>Eukaryota</taxon>
        <taxon>Haptista</taxon>
        <taxon>Haptophyta</taxon>
        <taxon>Prymnesiophyceae</taxon>
        <taxon>Prymnesiales</taxon>
        <taxon>Prymnesiaceae</taxon>
        <taxon>Prymnesium</taxon>
    </lineage>
</organism>